<dbReference type="Gene3D" id="2.30.29.30">
    <property type="entry name" value="Pleckstrin-homology domain (PH domain)/Phosphotyrosine-binding domain (PTB)"/>
    <property type="match status" value="1"/>
</dbReference>
<keyword evidence="9" id="KW-1185">Reference proteome</keyword>
<evidence type="ECO:0000256" key="5">
    <source>
        <dbReference type="SAM" id="MobiDB-lite"/>
    </source>
</evidence>
<evidence type="ECO:0000259" key="6">
    <source>
        <dbReference type="PROSITE" id="PS50001"/>
    </source>
</evidence>
<dbReference type="InterPro" id="IPR036290">
    <property type="entry name" value="Phe_ZIP_sf"/>
</dbReference>
<protein>
    <recommendedName>
        <fullName evidence="10">SH2 domain-containing protein</fullName>
    </recommendedName>
</protein>
<dbReference type="InterPro" id="IPR030523">
    <property type="entry name" value="SH2B"/>
</dbReference>
<comment type="similarity">
    <text evidence="1">Belongs to the SH2B adapter family.</text>
</comment>
<name>A0A4U5N2P8_STECR</name>
<evidence type="ECO:0000259" key="7">
    <source>
        <dbReference type="PROSITE" id="PS50003"/>
    </source>
</evidence>
<accession>A0A4U5N2P8</accession>
<sequence>MSPPTTAHNHPTLAIPTELCVSESDRWTHFCEQYARSVAYNFEASWNGFVASSLTKRPPPNEEVIDKFCRVFSVELADRLTKPNSPRIPSQDDPPSIPTVRKRQMPTKNFRKTLVSMLNLEKKPSITVWRSTESARERPASTYGGASLFRCKSEMSNYFKTVSPDQMSLSSSVSTHTKRSSWFKSKFASKKTVEMVREGNVRYLQGIDLDIKSWQKGRLCLVKTSGGYLLEFYSPPKSTRAKTGIFCLLISEVRETSDLEDSTDCTFVLKAFNGMEYVIETKTREECVQWIMAIRDSIPLGGNPQIIIDPNRPGGSRLYRKPSLPSASNLIRRPNFAFSSRSLNNVQSLMTTSRISDEHRVPVWLNCFPPGLDNYPWFHARLSRNESSQLVLHNGVDGHGLFLVRQSETRPGEFVLTFNYSNKAKHLRISVETCGECSLQGLNFASMVDLLEFFREHPLPVESSSCTHVYLKEYVICWKRAGRHAEIDPTLGDYLTHKGSVRIDIHSLENLVRAQRNRTNNYNFI</sequence>
<dbReference type="InterPro" id="IPR011993">
    <property type="entry name" value="PH-like_dom_sf"/>
</dbReference>
<dbReference type="EMBL" id="AZBU02000005">
    <property type="protein sequence ID" value="TKR76540.1"/>
    <property type="molecule type" value="Genomic_DNA"/>
</dbReference>
<comment type="caution">
    <text evidence="8">The sequence shown here is derived from an EMBL/GenBank/DDBJ whole genome shotgun (WGS) entry which is preliminary data.</text>
</comment>
<evidence type="ECO:0000256" key="3">
    <source>
        <dbReference type="ARBA" id="ARBA00022999"/>
    </source>
</evidence>
<dbReference type="InterPro" id="IPR000980">
    <property type="entry name" value="SH2"/>
</dbReference>
<dbReference type="InterPro" id="IPR036860">
    <property type="entry name" value="SH2_dom_sf"/>
</dbReference>
<dbReference type="GO" id="GO:0005068">
    <property type="term" value="F:transmembrane receptor protein tyrosine kinase adaptor activity"/>
    <property type="evidence" value="ECO:0007669"/>
    <property type="project" value="TreeGrafter"/>
</dbReference>
<dbReference type="OrthoDB" id="10047184at2759"/>
<keyword evidence="3 4" id="KW-0727">SH2 domain</keyword>
<dbReference type="Pfam" id="PF08916">
    <property type="entry name" value="Phe_ZIP"/>
    <property type="match status" value="1"/>
</dbReference>
<dbReference type="AlphaFoldDB" id="A0A4U5N2P8"/>
<evidence type="ECO:0000256" key="4">
    <source>
        <dbReference type="PROSITE-ProRule" id="PRU00191"/>
    </source>
</evidence>
<dbReference type="InterPro" id="IPR015012">
    <property type="entry name" value="Phe_ZIP"/>
</dbReference>
<dbReference type="Pfam" id="PF00169">
    <property type="entry name" value="PH"/>
    <property type="match status" value="1"/>
</dbReference>
<proteinExistence type="inferred from homology"/>
<dbReference type="Gene3D" id="3.30.505.10">
    <property type="entry name" value="SH2 domain"/>
    <property type="match status" value="1"/>
</dbReference>
<dbReference type="PROSITE" id="PS50001">
    <property type="entry name" value="SH2"/>
    <property type="match status" value="1"/>
</dbReference>
<dbReference type="SMART" id="SM00252">
    <property type="entry name" value="SH2"/>
    <property type="match status" value="1"/>
</dbReference>
<dbReference type="Proteomes" id="UP000298663">
    <property type="component" value="Unassembled WGS sequence"/>
</dbReference>
<dbReference type="SUPFAM" id="SSF50729">
    <property type="entry name" value="PH domain-like"/>
    <property type="match status" value="1"/>
</dbReference>
<dbReference type="SUPFAM" id="SSF109805">
    <property type="entry name" value="Phenylalanine zipper"/>
    <property type="match status" value="1"/>
</dbReference>
<evidence type="ECO:0000256" key="1">
    <source>
        <dbReference type="ARBA" id="ARBA00010220"/>
    </source>
</evidence>
<dbReference type="InterPro" id="IPR001849">
    <property type="entry name" value="PH_domain"/>
</dbReference>
<evidence type="ECO:0000313" key="8">
    <source>
        <dbReference type="EMBL" id="TKR76540.1"/>
    </source>
</evidence>
<keyword evidence="2" id="KW-0597">Phosphoprotein</keyword>
<dbReference type="Pfam" id="PF00017">
    <property type="entry name" value="SH2"/>
    <property type="match status" value="1"/>
</dbReference>
<dbReference type="PRINTS" id="PR00401">
    <property type="entry name" value="SH2DOMAIN"/>
</dbReference>
<evidence type="ECO:0008006" key="10">
    <source>
        <dbReference type="Google" id="ProtNLM"/>
    </source>
</evidence>
<dbReference type="GO" id="GO:0035556">
    <property type="term" value="P:intracellular signal transduction"/>
    <property type="evidence" value="ECO:0007669"/>
    <property type="project" value="TreeGrafter"/>
</dbReference>
<feature type="domain" description="SH2" evidence="6">
    <location>
        <begin position="377"/>
        <end position="475"/>
    </location>
</feature>
<feature type="region of interest" description="Disordered" evidence="5">
    <location>
        <begin position="81"/>
        <end position="101"/>
    </location>
</feature>
<reference evidence="8 9" key="2">
    <citation type="journal article" date="2019" name="G3 (Bethesda)">
        <title>Hybrid Assembly of the Genome of the Entomopathogenic Nematode Steinernema carpocapsae Identifies the X-Chromosome.</title>
        <authorList>
            <person name="Serra L."/>
            <person name="Macchietto M."/>
            <person name="Macias-Munoz A."/>
            <person name="McGill C.J."/>
            <person name="Rodriguez I.M."/>
            <person name="Rodriguez B."/>
            <person name="Murad R."/>
            <person name="Mortazavi A."/>
        </authorList>
    </citation>
    <scope>NUCLEOTIDE SEQUENCE [LARGE SCALE GENOMIC DNA]</scope>
    <source>
        <strain evidence="8 9">ALL</strain>
    </source>
</reference>
<evidence type="ECO:0000313" key="9">
    <source>
        <dbReference type="Proteomes" id="UP000298663"/>
    </source>
</evidence>
<dbReference type="STRING" id="34508.A0A4U5N2P8"/>
<dbReference type="PROSITE" id="PS50003">
    <property type="entry name" value="PH_DOMAIN"/>
    <property type="match status" value="1"/>
</dbReference>
<dbReference type="PANTHER" id="PTHR10872:SF2">
    <property type="entry name" value="LNK, ISOFORM D"/>
    <property type="match status" value="1"/>
</dbReference>
<gene>
    <name evidence="8" type="ORF">L596_017663</name>
</gene>
<reference evidence="8 9" key="1">
    <citation type="journal article" date="2015" name="Genome Biol.">
        <title>Comparative genomics of Steinernema reveals deeply conserved gene regulatory networks.</title>
        <authorList>
            <person name="Dillman A.R."/>
            <person name="Macchietto M."/>
            <person name="Porter C.F."/>
            <person name="Rogers A."/>
            <person name="Williams B."/>
            <person name="Antoshechkin I."/>
            <person name="Lee M.M."/>
            <person name="Goodwin Z."/>
            <person name="Lu X."/>
            <person name="Lewis E.E."/>
            <person name="Goodrich-Blair H."/>
            <person name="Stock S.P."/>
            <person name="Adams B.J."/>
            <person name="Sternberg P.W."/>
            <person name="Mortazavi A."/>
        </authorList>
    </citation>
    <scope>NUCLEOTIDE SEQUENCE [LARGE SCALE GENOMIC DNA]</scope>
    <source>
        <strain evidence="8 9">ALL</strain>
    </source>
</reference>
<dbReference type="SMART" id="SM00233">
    <property type="entry name" value="PH"/>
    <property type="match status" value="1"/>
</dbReference>
<organism evidence="8 9">
    <name type="scientific">Steinernema carpocapsae</name>
    <name type="common">Entomopathogenic nematode</name>
    <dbReference type="NCBI Taxonomy" id="34508"/>
    <lineage>
        <taxon>Eukaryota</taxon>
        <taxon>Metazoa</taxon>
        <taxon>Ecdysozoa</taxon>
        <taxon>Nematoda</taxon>
        <taxon>Chromadorea</taxon>
        <taxon>Rhabditida</taxon>
        <taxon>Tylenchina</taxon>
        <taxon>Panagrolaimomorpha</taxon>
        <taxon>Strongyloidoidea</taxon>
        <taxon>Steinernematidae</taxon>
        <taxon>Steinernema</taxon>
    </lineage>
</organism>
<dbReference type="GO" id="GO:0005886">
    <property type="term" value="C:plasma membrane"/>
    <property type="evidence" value="ECO:0007669"/>
    <property type="project" value="TreeGrafter"/>
</dbReference>
<feature type="domain" description="PH" evidence="7">
    <location>
        <begin position="194"/>
        <end position="299"/>
    </location>
</feature>
<dbReference type="PANTHER" id="PTHR10872">
    <property type="entry name" value="SH2B ADAPTER PROTEIN"/>
    <property type="match status" value="1"/>
</dbReference>
<evidence type="ECO:0000256" key="2">
    <source>
        <dbReference type="ARBA" id="ARBA00022553"/>
    </source>
</evidence>
<dbReference type="SUPFAM" id="SSF55550">
    <property type="entry name" value="SH2 domain"/>
    <property type="match status" value="1"/>
</dbReference>